<evidence type="ECO:0000313" key="3">
    <source>
        <dbReference type="EMBL" id="HJC50287.1"/>
    </source>
</evidence>
<keyword evidence="3" id="KW-0482">Metalloprotease</keyword>
<dbReference type="EMBL" id="DWWD01000026">
    <property type="protein sequence ID" value="HJC50287.1"/>
    <property type="molecule type" value="Genomic_DNA"/>
</dbReference>
<dbReference type="InterPro" id="IPR003675">
    <property type="entry name" value="Rce1/LyrA-like_dom"/>
</dbReference>
<feature type="transmembrane region" description="Helical" evidence="1">
    <location>
        <begin position="35"/>
        <end position="55"/>
    </location>
</feature>
<accession>A0A9D2PI00</accession>
<keyword evidence="1" id="KW-0812">Transmembrane</keyword>
<comment type="caution">
    <text evidence="3">The sequence shown here is derived from an EMBL/GenBank/DDBJ whole genome shotgun (WGS) entry which is preliminary data.</text>
</comment>
<evidence type="ECO:0000259" key="2">
    <source>
        <dbReference type="Pfam" id="PF02517"/>
    </source>
</evidence>
<feature type="transmembrane region" description="Helical" evidence="1">
    <location>
        <begin position="148"/>
        <end position="180"/>
    </location>
</feature>
<keyword evidence="1" id="KW-1133">Transmembrane helix</keyword>
<gene>
    <name evidence="3" type="ORF">H9754_06885</name>
</gene>
<feature type="transmembrane region" description="Helical" evidence="1">
    <location>
        <begin position="229"/>
        <end position="255"/>
    </location>
</feature>
<dbReference type="Pfam" id="PF02517">
    <property type="entry name" value="Rce1-like"/>
    <property type="match status" value="1"/>
</dbReference>
<sequence length="307" mass="33920">MAYFKSSGFFCLFFVFIFWFLSITCTMFITNSQISTIAIYLCLAVISIVYLVLCGSNIRQRLRLHKVNLLSLFLILILSAAIRPLTGFVSLLSNMFFRDMVSSSVTSELSYGLGIVLISTALLPGIVEELIFRGIIYSGMRKADPIKGILLSSLFFGLAHMNFQQFCYAFVLGIILGVLLEATDSLYSTMLLHGVFNGTSLVLTYMMTRIPSLSGMTSEETVQVSMSSTLGTLAALLPFAVASLIISVLLIMAIAHLNGRLGYLKTWFSPRIRRTWPKEKAASASYFVAVGICVFFAAATELLMYFA</sequence>
<keyword evidence="3" id="KW-0645">Protease</keyword>
<reference evidence="3" key="1">
    <citation type="journal article" date="2021" name="PeerJ">
        <title>Extensive microbial diversity within the chicken gut microbiome revealed by metagenomics and culture.</title>
        <authorList>
            <person name="Gilroy R."/>
            <person name="Ravi A."/>
            <person name="Getino M."/>
            <person name="Pursley I."/>
            <person name="Horton D.L."/>
            <person name="Alikhan N.F."/>
            <person name="Baker D."/>
            <person name="Gharbi K."/>
            <person name="Hall N."/>
            <person name="Watson M."/>
            <person name="Adriaenssens E.M."/>
            <person name="Foster-Nyarko E."/>
            <person name="Jarju S."/>
            <person name="Secka A."/>
            <person name="Antonio M."/>
            <person name="Oren A."/>
            <person name="Chaudhuri R.R."/>
            <person name="La Ragione R."/>
            <person name="Hildebrand F."/>
            <person name="Pallen M.J."/>
        </authorList>
    </citation>
    <scope>NUCLEOTIDE SEQUENCE</scope>
    <source>
        <strain evidence="3">ChiSjej3B21-8574</strain>
    </source>
</reference>
<dbReference type="Proteomes" id="UP000823904">
    <property type="component" value="Unassembled WGS sequence"/>
</dbReference>
<evidence type="ECO:0000256" key="1">
    <source>
        <dbReference type="SAM" id="Phobius"/>
    </source>
</evidence>
<dbReference type="PANTHER" id="PTHR36435">
    <property type="entry name" value="SLR1288 PROTEIN"/>
    <property type="match status" value="1"/>
</dbReference>
<dbReference type="AlphaFoldDB" id="A0A9D2PI00"/>
<dbReference type="InterPro" id="IPR052710">
    <property type="entry name" value="CAAX_protease"/>
</dbReference>
<evidence type="ECO:0000313" key="4">
    <source>
        <dbReference type="Proteomes" id="UP000823904"/>
    </source>
</evidence>
<organism evidence="3 4">
    <name type="scientific">Candidatus Anaerostipes avistercoris</name>
    <dbReference type="NCBI Taxonomy" id="2838462"/>
    <lineage>
        <taxon>Bacteria</taxon>
        <taxon>Bacillati</taxon>
        <taxon>Bacillota</taxon>
        <taxon>Clostridia</taxon>
        <taxon>Lachnospirales</taxon>
        <taxon>Lachnospiraceae</taxon>
        <taxon>Anaerostipes</taxon>
    </lineage>
</organism>
<feature type="domain" description="CAAX prenyl protease 2/Lysostaphin resistance protein A-like" evidence="2">
    <location>
        <begin position="115"/>
        <end position="198"/>
    </location>
</feature>
<keyword evidence="1" id="KW-0472">Membrane</keyword>
<feature type="transmembrane region" description="Helical" evidence="1">
    <location>
        <begin position="186"/>
        <end position="208"/>
    </location>
</feature>
<feature type="transmembrane region" description="Helical" evidence="1">
    <location>
        <begin position="7"/>
        <end position="29"/>
    </location>
</feature>
<keyword evidence="3" id="KW-0378">Hydrolase</keyword>
<proteinExistence type="predicted"/>
<protein>
    <submittedName>
        <fullName evidence="3">CPBP family intramembrane metalloprotease</fullName>
    </submittedName>
</protein>
<dbReference type="GO" id="GO:0004175">
    <property type="term" value="F:endopeptidase activity"/>
    <property type="evidence" value="ECO:0007669"/>
    <property type="project" value="UniProtKB-ARBA"/>
</dbReference>
<name>A0A9D2PI00_9FIRM</name>
<feature type="transmembrane region" description="Helical" evidence="1">
    <location>
        <begin position="67"/>
        <end position="89"/>
    </location>
</feature>
<dbReference type="GO" id="GO:0008237">
    <property type="term" value="F:metallopeptidase activity"/>
    <property type="evidence" value="ECO:0007669"/>
    <property type="project" value="UniProtKB-KW"/>
</dbReference>
<dbReference type="GO" id="GO:0080120">
    <property type="term" value="P:CAAX-box protein maturation"/>
    <property type="evidence" value="ECO:0007669"/>
    <property type="project" value="UniProtKB-ARBA"/>
</dbReference>
<feature type="transmembrane region" description="Helical" evidence="1">
    <location>
        <begin position="284"/>
        <end position="306"/>
    </location>
</feature>
<dbReference type="PANTHER" id="PTHR36435:SF1">
    <property type="entry name" value="CAAX AMINO TERMINAL PROTEASE FAMILY PROTEIN"/>
    <property type="match status" value="1"/>
</dbReference>
<reference evidence="3" key="2">
    <citation type="submission" date="2021-04" db="EMBL/GenBank/DDBJ databases">
        <authorList>
            <person name="Gilroy R."/>
        </authorList>
    </citation>
    <scope>NUCLEOTIDE SEQUENCE</scope>
    <source>
        <strain evidence="3">ChiSjej3B21-8574</strain>
    </source>
</reference>
<feature type="transmembrane region" description="Helical" evidence="1">
    <location>
        <begin position="109"/>
        <end position="127"/>
    </location>
</feature>